<feature type="active site" description="Proton donor/acceptor" evidence="2">
    <location>
        <position position="204"/>
    </location>
</feature>
<proteinExistence type="predicted"/>
<feature type="compositionally biased region" description="Acidic residues" evidence="3">
    <location>
        <begin position="95"/>
        <end position="105"/>
    </location>
</feature>
<name>A0A919RDY7_9ACTN</name>
<dbReference type="AlphaFoldDB" id="A0A919RDY7"/>
<evidence type="ECO:0000256" key="4">
    <source>
        <dbReference type="SAM" id="SignalP"/>
    </source>
</evidence>
<keyword evidence="6" id="KW-1185">Reference proteome</keyword>
<dbReference type="InterPro" id="IPR005754">
    <property type="entry name" value="Sortase"/>
</dbReference>
<gene>
    <name evidence="5" type="ORF">Ssi02_08900</name>
</gene>
<dbReference type="GO" id="GO:0016787">
    <property type="term" value="F:hydrolase activity"/>
    <property type="evidence" value="ECO:0007669"/>
    <property type="project" value="UniProtKB-KW"/>
</dbReference>
<keyword evidence="1" id="KW-0378">Hydrolase</keyword>
<protein>
    <recommendedName>
        <fullName evidence="7">Class F sortase</fullName>
    </recommendedName>
</protein>
<feature type="chain" id="PRO_5038094161" description="Class F sortase" evidence="4">
    <location>
        <begin position="28"/>
        <end position="290"/>
    </location>
</feature>
<comment type="caution">
    <text evidence="5">The sequence shown here is derived from an EMBL/GenBank/DDBJ whole genome shotgun (WGS) entry which is preliminary data.</text>
</comment>
<reference evidence="5" key="1">
    <citation type="submission" date="2021-01" db="EMBL/GenBank/DDBJ databases">
        <title>Whole genome shotgun sequence of Sinosporangium siamense NBRC 109515.</title>
        <authorList>
            <person name="Komaki H."/>
            <person name="Tamura T."/>
        </authorList>
    </citation>
    <scope>NUCLEOTIDE SEQUENCE</scope>
    <source>
        <strain evidence="5">NBRC 109515</strain>
    </source>
</reference>
<evidence type="ECO:0008006" key="7">
    <source>
        <dbReference type="Google" id="ProtNLM"/>
    </source>
</evidence>
<keyword evidence="4" id="KW-0732">Signal</keyword>
<evidence type="ECO:0000256" key="1">
    <source>
        <dbReference type="ARBA" id="ARBA00022801"/>
    </source>
</evidence>
<sequence>MALALRRRMSVTLAVILGFTAYGAPQAAGQTLTPQTGTALTQADAQDDHDDDDGDDDSGDDDDDDDRRVSGGGDDDDDRSVPRGGVETGLGGGHDDDDDDDDDDGGVPRGGVATGAGGAAGDDDDEDRRVPRGGVETGAGGMWNVQAADPVRLRIPAIGVTTKVIALRLDAKGKLVAPKRYDVAGWNRRGPEPGERGAAVIAGHVDSKSGPAVFYRLRQLRSGDKVHVDRADGTTVTFRVSELARYSKSRVPSRTVYGATKDAQLRLITCGGSFDSEKRSYRDNIVVFAR</sequence>
<dbReference type="InterPro" id="IPR042001">
    <property type="entry name" value="Sortase_F"/>
</dbReference>
<dbReference type="CDD" id="cd05829">
    <property type="entry name" value="Sortase_F"/>
    <property type="match status" value="1"/>
</dbReference>
<dbReference type="Proteomes" id="UP000606172">
    <property type="component" value="Unassembled WGS sequence"/>
</dbReference>
<evidence type="ECO:0000313" key="5">
    <source>
        <dbReference type="EMBL" id="GII90659.1"/>
    </source>
</evidence>
<feature type="region of interest" description="Disordered" evidence="3">
    <location>
        <begin position="26"/>
        <end position="141"/>
    </location>
</feature>
<dbReference type="Pfam" id="PF04203">
    <property type="entry name" value="Sortase"/>
    <property type="match status" value="1"/>
</dbReference>
<evidence type="ECO:0000256" key="3">
    <source>
        <dbReference type="SAM" id="MobiDB-lite"/>
    </source>
</evidence>
<organism evidence="5 6">
    <name type="scientific">Sinosporangium siamense</name>
    <dbReference type="NCBI Taxonomy" id="1367973"/>
    <lineage>
        <taxon>Bacteria</taxon>
        <taxon>Bacillati</taxon>
        <taxon>Actinomycetota</taxon>
        <taxon>Actinomycetes</taxon>
        <taxon>Streptosporangiales</taxon>
        <taxon>Streptosporangiaceae</taxon>
        <taxon>Sinosporangium</taxon>
    </lineage>
</organism>
<feature type="compositionally biased region" description="Gly residues" evidence="3">
    <location>
        <begin position="107"/>
        <end position="120"/>
    </location>
</feature>
<accession>A0A919RDY7</accession>
<dbReference type="NCBIfam" id="NF033748">
    <property type="entry name" value="class_F_sortase"/>
    <property type="match status" value="1"/>
</dbReference>
<evidence type="ECO:0000256" key="2">
    <source>
        <dbReference type="PIRSR" id="PIRSR605754-1"/>
    </source>
</evidence>
<evidence type="ECO:0000313" key="6">
    <source>
        <dbReference type="Proteomes" id="UP000606172"/>
    </source>
</evidence>
<dbReference type="SUPFAM" id="SSF63817">
    <property type="entry name" value="Sortase"/>
    <property type="match status" value="1"/>
</dbReference>
<dbReference type="EMBL" id="BOOW01000006">
    <property type="protein sequence ID" value="GII90659.1"/>
    <property type="molecule type" value="Genomic_DNA"/>
</dbReference>
<feature type="compositionally biased region" description="Acidic residues" evidence="3">
    <location>
        <begin position="45"/>
        <end position="65"/>
    </location>
</feature>
<dbReference type="InterPro" id="IPR023365">
    <property type="entry name" value="Sortase_dom-sf"/>
</dbReference>
<dbReference type="Gene3D" id="2.40.260.10">
    <property type="entry name" value="Sortase"/>
    <property type="match status" value="1"/>
</dbReference>
<feature type="signal peptide" evidence="4">
    <location>
        <begin position="1"/>
        <end position="27"/>
    </location>
</feature>
<feature type="active site" description="Acyl-thioester intermediate" evidence="2">
    <location>
        <position position="270"/>
    </location>
</feature>
<feature type="compositionally biased region" description="Polar residues" evidence="3">
    <location>
        <begin position="28"/>
        <end position="44"/>
    </location>
</feature>